<dbReference type="Proteomes" id="UP000287972">
    <property type="component" value="Unassembled WGS sequence"/>
</dbReference>
<dbReference type="AlphaFoldDB" id="A0A428NGF7"/>
<comment type="caution">
    <text evidence="1">The sequence shown here is derived from an EMBL/GenBank/DDBJ whole genome shotgun (WGS) entry which is preliminary data.</text>
</comment>
<dbReference type="EMBL" id="NKCL01001404">
    <property type="protein sequence ID" value="RSL39820.1"/>
    <property type="molecule type" value="Genomic_DNA"/>
</dbReference>
<evidence type="ECO:0000313" key="2">
    <source>
        <dbReference type="Proteomes" id="UP000287972"/>
    </source>
</evidence>
<evidence type="ECO:0000313" key="1">
    <source>
        <dbReference type="EMBL" id="RSL39820.1"/>
    </source>
</evidence>
<accession>A0A428NGF7</accession>
<name>A0A428NGF7_9HYPO</name>
<keyword evidence="2" id="KW-1185">Reference proteome</keyword>
<gene>
    <name evidence="1" type="ORF">CEP51_016765</name>
</gene>
<reference evidence="1 2" key="1">
    <citation type="submission" date="2017-06" db="EMBL/GenBank/DDBJ databases">
        <title>Comparative genomic analysis of Ambrosia Fusariam Clade fungi.</title>
        <authorList>
            <person name="Stajich J.E."/>
            <person name="Carrillo J."/>
            <person name="Kijimoto T."/>
            <person name="Eskalen A."/>
            <person name="O'Donnell K."/>
            <person name="Kasson M."/>
        </authorList>
    </citation>
    <scope>NUCLEOTIDE SEQUENCE [LARGE SCALE GENOMIC DNA]</scope>
    <source>
        <strain evidence="1 2">NRRL62606</strain>
    </source>
</reference>
<organism evidence="1 2">
    <name type="scientific">Fusarium floridanum</name>
    <dbReference type="NCBI Taxonomy" id="1325733"/>
    <lineage>
        <taxon>Eukaryota</taxon>
        <taxon>Fungi</taxon>
        <taxon>Dikarya</taxon>
        <taxon>Ascomycota</taxon>
        <taxon>Pezizomycotina</taxon>
        <taxon>Sordariomycetes</taxon>
        <taxon>Hypocreomycetidae</taxon>
        <taxon>Hypocreales</taxon>
        <taxon>Nectriaceae</taxon>
        <taxon>Fusarium</taxon>
        <taxon>Fusarium solani species complex</taxon>
    </lineage>
</organism>
<sequence length="77" mass="8559">MLILWLICNGSGPCCCGYANRHRVGPEEPQNPNAFVVYFPLSFLILKVNSIGIDSWNPITISRSHKVADTQCTLIPQ</sequence>
<protein>
    <submittedName>
        <fullName evidence="1">Uncharacterized protein</fullName>
    </submittedName>
</protein>
<proteinExistence type="predicted"/>